<evidence type="ECO:0000256" key="13">
    <source>
        <dbReference type="NCBIfam" id="TIGR02402"/>
    </source>
</evidence>
<evidence type="ECO:0000256" key="7">
    <source>
        <dbReference type="ARBA" id="ARBA00022801"/>
    </source>
</evidence>
<dbReference type="Gene3D" id="1.10.10.760">
    <property type="entry name" value="E-set domains of sugar-utilizing enzymes"/>
    <property type="match status" value="1"/>
</dbReference>
<evidence type="ECO:0000256" key="9">
    <source>
        <dbReference type="ARBA" id="ARBA00023295"/>
    </source>
</evidence>
<feature type="active site" description="Nucleophile" evidence="15">
    <location>
        <position position="262"/>
    </location>
</feature>
<evidence type="ECO:0000256" key="15">
    <source>
        <dbReference type="PIRSR" id="PIRSR006337-1"/>
    </source>
</evidence>
<feature type="site" description="Transition state stabilizer" evidence="16">
    <location>
        <position position="385"/>
    </location>
</feature>
<dbReference type="SMART" id="SM00642">
    <property type="entry name" value="Aamy"/>
    <property type="match status" value="1"/>
</dbReference>
<evidence type="ECO:0000256" key="6">
    <source>
        <dbReference type="ARBA" id="ARBA00022490"/>
    </source>
</evidence>
<reference evidence="19 20" key="1">
    <citation type="journal article" date="2019" name="Environ. Microbiol.">
        <title>Species interactions and distinct microbial communities in high Arctic permafrost affected cryosols are associated with the CH4 and CO2 gas fluxes.</title>
        <authorList>
            <person name="Altshuler I."/>
            <person name="Hamel J."/>
            <person name="Turney S."/>
            <person name="Magnuson E."/>
            <person name="Levesque R."/>
            <person name="Greer C."/>
            <person name="Whyte L.G."/>
        </authorList>
    </citation>
    <scope>NUCLEOTIDE SEQUENCE [LARGE SCALE GENOMIC DNA]</scope>
    <source>
        <strain evidence="19 20">S9.3B</strain>
    </source>
</reference>
<dbReference type="Pfam" id="PF11941">
    <property type="entry name" value="DUF3459"/>
    <property type="match status" value="1"/>
</dbReference>
<dbReference type="Gene3D" id="3.20.20.80">
    <property type="entry name" value="Glycosidases"/>
    <property type="match status" value="1"/>
</dbReference>
<dbReference type="CDD" id="cd11325">
    <property type="entry name" value="AmyAc_GTHase"/>
    <property type="match status" value="1"/>
</dbReference>
<evidence type="ECO:0000256" key="2">
    <source>
        <dbReference type="ARBA" id="ARBA00005199"/>
    </source>
</evidence>
<keyword evidence="9 14" id="KW-0326">Glycosidase</keyword>
<evidence type="ECO:0000256" key="14">
    <source>
        <dbReference type="PIRNR" id="PIRNR006337"/>
    </source>
</evidence>
<evidence type="ECO:0000256" key="5">
    <source>
        <dbReference type="ARBA" id="ARBA00015938"/>
    </source>
</evidence>
<dbReference type="PANTHER" id="PTHR43651">
    <property type="entry name" value="1,4-ALPHA-GLUCAN-BRANCHING ENZYME"/>
    <property type="match status" value="1"/>
</dbReference>
<evidence type="ECO:0000256" key="11">
    <source>
        <dbReference type="ARBA" id="ARBA00033284"/>
    </source>
</evidence>
<organism evidence="19 20">
    <name type="scientific">Muricoccus nepalensis</name>
    <dbReference type="NCBI Taxonomy" id="1854500"/>
    <lineage>
        <taxon>Bacteria</taxon>
        <taxon>Pseudomonadati</taxon>
        <taxon>Pseudomonadota</taxon>
        <taxon>Alphaproteobacteria</taxon>
        <taxon>Acetobacterales</taxon>
        <taxon>Roseomonadaceae</taxon>
        <taxon>Muricoccus</taxon>
    </lineage>
</organism>
<dbReference type="SUPFAM" id="SSF81296">
    <property type="entry name" value="E set domains"/>
    <property type="match status" value="1"/>
</dbReference>
<comment type="catalytic activity">
    <reaction evidence="12 14">
        <text>hydrolysis of (1-&gt;4)-alpha-D-glucosidic linkage in 4-alpha-D-[(1-&gt;4)-alpha-D-glucanosyl]n trehalose to yield trehalose and (1-&gt;4)-alpha-D-glucan.</text>
        <dbReference type="EC" id="3.2.1.141"/>
    </reaction>
</comment>
<dbReference type="PANTHER" id="PTHR43651:SF11">
    <property type="entry name" value="MALTO-OLIGOSYLTREHALOSE TREHALOHYDROLASE"/>
    <property type="match status" value="1"/>
</dbReference>
<dbReference type="OrthoDB" id="9800174at2"/>
<comment type="subcellular location">
    <subcellularLocation>
        <location evidence="1 15">Cytoplasm</location>
    </subcellularLocation>
</comment>
<dbReference type="CDD" id="cd02853">
    <property type="entry name" value="E_set_MTHase_like_N"/>
    <property type="match status" value="1"/>
</dbReference>
<evidence type="ECO:0000256" key="1">
    <source>
        <dbReference type="ARBA" id="ARBA00004496"/>
    </source>
</evidence>
<evidence type="ECO:0000256" key="3">
    <source>
        <dbReference type="ARBA" id="ARBA00008061"/>
    </source>
</evidence>
<dbReference type="SUPFAM" id="SSF51445">
    <property type="entry name" value="(Trans)glycosidases"/>
    <property type="match status" value="1"/>
</dbReference>
<name>A0A502GI38_9PROT</name>
<dbReference type="RefSeq" id="WP_140881330.1">
    <property type="nucleotide sequence ID" value="NZ_RCZP01000002.1"/>
</dbReference>
<gene>
    <name evidence="19" type="primary">treZ</name>
    <name evidence="19" type="ORF">EAH89_03215</name>
</gene>
<protein>
    <recommendedName>
        <fullName evidence="5 13">Malto-oligosyltrehalose trehalohydrolase</fullName>
        <shortName evidence="14">MTHase</shortName>
        <ecNumber evidence="4 13">3.2.1.141</ecNumber>
    </recommendedName>
    <alternativeName>
        <fullName evidence="11 14">4-alpha-D-((1-&gt;4)-alpha-D-glucano)trehalose trehalohydrolase</fullName>
    </alternativeName>
    <alternativeName>
        <fullName evidence="10 14">Maltooligosyl trehalose trehalohydrolase</fullName>
    </alternativeName>
</protein>
<dbReference type="InterPro" id="IPR022567">
    <property type="entry name" value="DUF3459"/>
</dbReference>
<dbReference type="PIRSF" id="PIRSF006337">
    <property type="entry name" value="Trehalose_TreZ"/>
    <property type="match status" value="1"/>
</dbReference>
<dbReference type="AlphaFoldDB" id="A0A502GI38"/>
<keyword evidence="20" id="KW-1185">Reference proteome</keyword>
<dbReference type="UniPathway" id="UPA00299"/>
<comment type="caution">
    <text evidence="19">The sequence shown here is derived from an EMBL/GenBank/DDBJ whole genome shotgun (WGS) entry which is preliminary data.</text>
</comment>
<sequence>MTTPAPAAAPATTLWGPVLHDGGATFRLWAPSSEGVTLEVEGREPVPMRPAPGGWFTAEAPARPGDRYRFRTAPDLLVPDPAARAQAGSVHGASVLVDHDAYRWRHAEWRGRPWHETVLYELHAGACGGYAGIRAMLPRLRDLGVTAVELMPLAAFSGDRNWGYDGVQPFTPDPSYGTPEELKAMVDEAHGLGLSVCLDCVFNHFGPDGAYLHAYAKEFFDEDIHTPWGASIDFARPEVRAFFEECALLWLRDYRIDGLRLDAVHAIADQPWLDVLARRIRAEITGREVHLVLENEGNTASKLVPGLYDAQWNDDGHNTLHPLLTGESEGYYEDFAPEGATKLARVLAEGFLFQGESMPHLGRPRGEPSAHLPPTAFVLFLQNHDQVGNRAMGERLDALADPAALRAATALLLLCPQIPMLFMGEEWGATAPFLFFTGFEDPELAKAVKEGRRKEFAHFSAFRDEAARARIPDPNDPRTFEASRPDPAEAARPPHDAILAHHKALLALRHAEIIPRLAGAKAEGAEPVGKAAVVARWRLGDGARLTLAANLGPDAAHVSAAGARTVFESAPGAAASLAAGTLPPHTTIALLDPPE</sequence>
<dbReference type="EC" id="3.2.1.141" evidence="4 13"/>
<feature type="domain" description="Glycosyl hydrolase family 13 catalytic" evidence="18">
    <location>
        <begin position="117"/>
        <end position="470"/>
    </location>
</feature>
<dbReference type="InterPro" id="IPR013783">
    <property type="entry name" value="Ig-like_fold"/>
</dbReference>
<evidence type="ECO:0000256" key="12">
    <source>
        <dbReference type="ARBA" id="ARBA00034013"/>
    </source>
</evidence>
<dbReference type="Proteomes" id="UP000317078">
    <property type="component" value="Unassembled WGS sequence"/>
</dbReference>
<evidence type="ECO:0000259" key="18">
    <source>
        <dbReference type="SMART" id="SM00642"/>
    </source>
</evidence>
<keyword evidence="7 14" id="KW-0378">Hydrolase</keyword>
<dbReference type="GO" id="GO:0033942">
    <property type="term" value="F:4-alpha-D-(1-&gt;4)-alpha-D-glucanotrehalose trehalohydrolase activity"/>
    <property type="evidence" value="ECO:0007669"/>
    <property type="project" value="UniProtKB-EC"/>
</dbReference>
<dbReference type="Pfam" id="PF00128">
    <property type="entry name" value="Alpha-amylase"/>
    <property type="match status" value="1"/>
</dbReference>
<accession>A0A502GI38</accession>
<evidence type="ECO:0000256" key="17">
    <source>
        <dbReference type="SAM" id="MobiDB-lite"/>
    </source>
</evidence>
<keyword evidence="6" id="KW-0963">Cytoplasm</keyword>
<evidence type="ECO:0000256" key="4">
    <source>
        <dbReference type="ARBA" id="ARBA00012268"/>
    </source>
</evidence>
<evidence type="ECO:0000256" key="16">
    <source>
        <dbReference type="PIRSR" id="PIRSR006337-3"/>
    </source>
</evidence>
<dbReference type="InterPro" id="IPR012768">
    <property type="entry name" value="Trehalose_TreZ"/>
</dbReference>
<dbReference type="InterPro" id="IPR044901">
    <property type="entry name" value="Trehalose_TreZ_E-set_sf"/>
</dbReference>
<evidence type="ECO:0000313" key="19">
    <source>
        <dbReference type="EMBL" id="TPG60403.1"/>
    </source>
</evidence>
<dbReference type="NCBIfam" id="TIGR02402">
    <property type="entry name" value="trehalose_TreZ"/>
    <property type="match status" value="1"/>
</dbReference>
<dbReference type="InterPro" id="IPR014756">
    <property type="entry name" value="Ig_E-set"/>
</dbReference>
<dbReference type="InterPro" id="IPR017853">
    <property type="entry name" value="GH"/>
</dbReference>
<comment type="pathway">
    <text evidence="2 14">Glycan biosynthesis; trehalose biosynthesis.</text>
</comment>
<feature type="region of interest" description="Disordered" evidence="17">
    <location>
        <begin position="467"/>
        <end position="491"/>
    </location>
</feature>
<evidence type="ECO:0000256" key="8">
    <source>
        <dbReference type="ARBA" id="ARBA00023277"/>
    </source>
</evidence>
<feature type="active site" description="Proton donor" evidence="15">
    <location>
        <position position="294"/>
    </location>
</feature>
<dbReference type="GO" id="GO:0005737">
    <property type="term" value="C:cytoplasm"/>
    <property type="evidence" value="ECO:0007669"/>
    <property type="project" value="UniProtKB-SubCell"/>
</dbReference>
<dbReference type="Gene3D" id="2.60.40.10">
    <property type="entry name" value="Immunoglobulins"/>
    <property type="match status" value="1"/>
</dbReference>
<dbReference type="EMBL" id="RCZP01000002">
    <property type="protein sequence ID" value="TPG60403.1"/>
    <property type="molecule type" value="Genomic_DNA"/>
</dbReference>
<dbReference type="GO" id="GO:0005992">
    <property type="term" value="P:trehalose biosynthetic process"/>
    <property type="evidence" value="ECO:0007669"/>
    <property type="project" value="UniProtKB-UniRule"/>
</dbReference>
<evidence type="ECO:0000313" key="20">
    <source>
        <dbReference type="Proteomes" id="UP000317078"/>
    </source>
</evidence>
<proteinExistence type="inferred from homology"/>
<evidence type="ECO:0000256" key="10">
    <source>
        <dbReference type="ARBA" id="ARBA00032057"/>
    </source>
</evidence>
<comment type="similarity">
    <text evidence="3 14">Belongs to the glycosyl hydrolase 13 family.</text>
</comment>
<dbReference type="InterPro" id="IPR006047">
    <property type="entry name" value="GH13_cat_dom"/>
</dbReference>
<keyword evidence="8" id="KW-0119">Carbohydrate metabolism</keyword>